<dbReference type="GO" id="GO:0005739">
    <property type="term" value="C:mitochondrion"/>
    <property type="evidence" value="ECO:0007669"/>
    <property type="project" value="TreeGrafter"/>
</dbReference>
<evidence type="ECO:0000259" key="6">
    <source>
        <dbReference type="PROSITE" id="PS51883"/>
    </source>
</evidence>
<dbReference type="CDD" id="cd01898">
    <property type="entry name" value="Obg"/>
    <property type="match status" value="1"/>
</dbReference>
<reference evidence="7" key="1">
    <citation type="submission" date="2021-04" db="EMBL/GenBank/DDBJ databases">
        <title>Draft genome of Fusarium avenaceum strain F156N33, isolated from an atmospheric sample in Virginia.</title>
        <authorList>
            <person name="Yang S."/>
            <person name="Vinatzer B.A."/>
            <person name="Coleman J."/>
        </authorList>
    </citation>
    <scope>NUCLEOTIDE SEQUENCE</scope>
    <source>
        <strain evidence="7">F156N33</strain>
    </source>
</reference>
<keyword evidence="3" id="KW-0342">GTP-binding</keyword>
<evidence type="ECO:0008006" key="9">
    <source>
        <dbReference type="Google" id="ProtNLM"/>
    </source>
</evidence>
<keyword evidence="8" id="KW-1185">Reference proteome</keyword>
<dbReference type="PANTHER" id="PTHR11702:SF31">
    <property type="entry name" value="MITOCHONDRIAL RIBOSOME-ASSOCIATED GTPASE 2"/>
    <property type="match status" value="1"/>
</dbReference>
<dbReference type="GO" id="GO:0003924">
    <property type="term" value="F:GTPase activity"/>
    <property type="evidence" value="ECO:0007669"/>
    <property type="project" value="InterPro"/>
</dbReference>
<dbReference type="SUPFAM" id="SSF82051">
    <property type="entry name" value="Obg GTP-binding protein N-terminal domain"/>
    <property type="match status" value="1"/>
</dbReference>
<dbReference type="PRINTS" id="PR00326">
    <property type="entry name" value="GTP1OBG"/>
</dbReference>
<feature type="compositionally biased region" description="Acidic residues" evidence="4">
    <location>
        <begin position="196"/>
        <end position="222"/>
    </location>
</feature>
<dbReference type="EMBL" id="JAGPUO010000021">
    <property type="protein sequence ID" value="KAG5656487.1"/>
    <property type="molecule type" value="Genomic_DNA"/>
</dbReference>
<keyword evidence="2" id="KW-0547">Nucleotide-binding</keyword>
<feature type="domain" description="OBG-type G" evidence="5">
    <location>
        <begin position="318"/>
        <end position="576"/>
    </location>
</feature>
<dbReference type="FunFam" id="2.70.210.12:FF:000001">
    <property type="entry name" value="GTPase Obg"/>
    <property type="match status" value="1"/>
</dbReference>
<evidence type="ECO:0000256" key="2">
    <source>
        <dbReference type="ARBA" id="ARBA00022741"/>
    </source>
</evidence>
<dbReference type="Pfam" id="PF01018">
    <property type="entry name" value="GTP1_OBG"/>
    <property type="match status" value="2"/>
</dbReference>
<dbReference type="InterPro" id="IPR006073">
    <property type="entry name" value="GTP-bd"/>
</dbReference>
<comment type="caution">
    <text evidence="7">The sequence shown here is derived from an EMBL/GenBank/DDBJ whole genome shotgun (WGS) entry which is preliminary data.</text>
</comment>
<comment type="similarity">
    <text evidence="1">Belongs to the TRAFAC class OBG-HflX-like GTPase superfamily. OBG GTPase family.</text>
</comment>
<dbReference type="GO" id="GO:0042254">
    <property type="term" value="P:ribosome biogenesis"/>
    <property type="evidence" value="ECO:0007669"/>
    <property type="project" value="UniProtKB-UniRule"/>
</dbReference>
<dbReference type="InterPro" id="IPR036726">
    <property type="entry name" value="GTP1_OBG_dom_sf"/>
</dbReference>
<evidence type="ECO:0000256" key="1">
    <source>
        <dbReference type="ARBA" id="ARBA00007699"/>
    </source>
</evidence>
<feature type="domain" description="Obg" evidence="6">
    <location>
        <begin position="59"/>
        <end position="317"/>
    </location>
</feature>
<evidence type="ECO:0000313" key="8">
    <source>
        <dbReference type="Proteomes" id="UP000782241"/>
    </source>
</evidence>
<organism evidence="7 8">
    <name type="scientific">Fusarium avenaceum</name>
    <dbReference type="NCBI Taxonomy" id="40199"/>
    <lineage>
        <taxon>Eukaryota</taxon>
        <taxon>Fungi</taxon>
        <taxon>Dikarya</taxon>
        <taxon>Ascomycota</taxon>
        <taxon>Pezizomycotina</taxon>
        <taxon>Sordariomycetes</taxon>
        <taxon>Hypocreomycetidae</taxon>
        <taxon>Hypocreales</taxon>
        <taxon>Nectriaceae</taxon>
        <taxon>Fusarium</taxon>
        <taxon>Fusarium tricinctum species complex</taxon>
    </lineage>
</organism>
<dbReference type="SUPFAM" id="SSF52540">
    <property type="entry name" value="P-loop containing nucleoside triphosphate hydrolases"/>
    <property type="match status" value="1"/>
</dbReference>
<dbReference type="PROSITE" id="PS51883">
    <property type="entry name" value="OBG"/>
    <property type="match status" value="1"/>
</dbReference>
<name>A0A9P7H137_9HYPO</name>
<sequence length="577" mass="64138">MALRCPTVSSTFLPFLYPSVFLKRHTLTGATALRRRYNSTINDLPQSRLNPAPDDYASPSFSDKAYLTLYAGHGGNGCISFLREAYLEEGPPNGGDGGHGGNVYIQAAHGETSLHKLARKRFIRAGRGKHGQGSAKSGTRGEDIIITVPVGTVVRELERQDPAADEEMDMRLWRAQQKQKRKEERLAALERKQRQEEDEEAYGEEEEEVEEEMEEEEEEDQDPERRKWLLYPGLSKTDVKNTVFPRLSKRTRLLKQPPPTIHLDLSRPTPKPILLATGGIGGLGNPHFTSRAHPRPMFATKGEDSVTMKIELELKLLADVGLVGLPNAGKSTLLRAITNSRTRVGNWAFTTLQPNIGTVVLDKYSGRPTIKSYRRYPAQLGLPEAVENEPRTRFTIADIPGLIEGAHLDRGLGIAFLRHVERAGVLAFVIDLSASNAVEALNSLWREVGLYAEMRDEEEADRAIESHIDWDVTTDLDGPMNFSPEFQASRQDSKSKQGLQIAGKPWFVVATKADLPETQGNFKGLKQYLDNITKGEQPHPSGVKDAWTKDCTVIPVSAINGQGVDRIVHWTVGLLDE</sequence>
<dbReference type="PROSITE" id="PS51710">
    <property type="entry name" value="G_OBG"/>
    <property type="match status" value="1"/>
</dbReference>
<dbReference type="Pfam" id="PF01926">
    <property type="entry name" value="MMR_HSR1"/>
    <property type="match status" value="1"/>
</dbReference>
<evidence type="ECO:0000313" key="7">
    <source>
        <dbReference type="EMBL" id="KAG5656487.1"/>
    </source>
</evidence>
<dbReference type="InterPro" id="IPR031167">
    <property type="entry name" value="G_OBG"/>
</dbReference>
<evidence type="ECO:0000256" key="4">
    <source>
        <dbReference type="SAM" id="MobiDB-lite"/>
    </source>
</evidence>
<dbReference type="AlphaFoldDB" id="A0A9P7H137"/>
<gene>
    <name evidence="7" type="ORF">KAF25_000074</name>
</gene>
<dbReference type="Proteomes" id="UP000782241">
    <property type="component" value="Unassembled WGS sequence"/>
</dbReference>
<dbReference type="InterPro" id="IPR045086">
    <property type="entry name" value="OBG_GTPase"/>
</dbReference>
<dbReference type="Gene3D" id="3.40.50.300">
    <property type="entry name" value="P-loop containing nucleotide triphosphate hydrolases"/>
    <property type="match status" value="1"/>
</dbReference>
<dbReference type="InterPro" id="IPR006169">
    <property type="entry name" value="GTP1_OBG_dom"/>
</dbReference>
<accession>A0A9P7H137</accession>
<proteinExistence type="inferred from homology"/>
<dbReference type="Gene3D" id="2.70.210.12">
    <property type="entry name" value="GTP1/OBG domain"/>
    <property type="match status" value="1"/>
</dbReference>
<dbReference type="PANTHER" id="PTHR11702">
    <property type="entry name" value="DEVELOPMENTALLY REGULATED GTP-BINDING PROTEIN-RELATED"/>
    <property type="match status" value="1"/>
</dbReference>
<evidence type="ECO:0000259" key="5">
    <source>
        <dbReference type="PROSITE" id="PS51710"/>
    </source>
</evidence>
<dbReference type="GO" id="GO:0005525">
    <property type="term" value="F:GTP binding"/>
    <property type="evidence" value="ECO:0007669"/>
    <property type="project" value="UniProtKB-KW"/>
</dbReference>
<evidence type="ECO:0000256" key="3">
    <source>
        <dbReference type="ARBA" id="ARBA00023134"/>
    </source>
</evidence>
<feature type="region of interest" description="Disordered" evidence="4">
    <location>
        <begin position="190"/>
        <end position="226"/>
    </location>
</feature>
<protein>
    <recommendedName>
        <fullName evidence="9">GTP-binding protein</fullName>
    </recommendedName>
</protein>
<dbReference type="InterPro" id="IPR027417">
    <property type="entry name" value="P-loop_NTPase"/>
</dbReference>